<name>A0A1M4W8V5_9FIRM</name>
<keyword evidence="3" id="KW-1185">Reference proteome</keyword>
<evidence type="ECO:0000313" key="2">
    <source>
        <dbReference type="EMBL" id="SHE77656.1"/>
    </source>
</evidence>
<dbReference type="InterPro" id="IPR010982">
    <property type="entry name" value="Lambda_DNA-bd_dom_sf"/>
</dbReference>
<accession>A0A1M4W8V5</accession>
<evidence type="ECO:0000259" key="1">
    <source>
        <dbReference type="Pfam" id="PF13443"/>
    </source>
</evidence>
<organism evidence="2 3">
    <name type="scientific">Desulforamulus putei DSM 12395</name>
    <dbReference type="NCBI Taxonomy" id="1121429"/>
    <lineage>
        <taxon>Bacteria</taxon>
        <taxon>Bacillati</taxon>
        <taxon>Bacillota</taxon>
        <taxon>Clostridia</taxon>
        <taxon>Eubacteriales</taxon>
        <taxon>Peptococcaceae</taxon>
        <taxon>Desulforamulus</taxon>
    </lineage>
</organism>
<reference evidence="3" key="1">
    <citation type="submission" date="2016-11" db="EMBL/GenBank/DDBJ databases">
        <authorList>
            <person name="Varghese N."/>
            <person name="Submissions S."/>
        </authorList>
    </citation>
    <scope>NUCLEOTIDE SEQUENCE [LARGE SCALE GENOMIC DNA]</scope>
    <source>
        <strain evidence="3">DSM 12395</strain>
    </source>
</reference>
<feature type="domain" description="HTH cro/C1-type" evidence="1">
    <location>
        <begin position="9"/>
        <end position="68"/>
    </location>
</feature>
<dbReference type="Gene3D" id="1.10.260.40">
    <property type="entry name" value="lambda repressor-like DNA-binding domains"/>
    <property type="match status" value="1"/>
</dbReference>
<sequence>MVMQMRSLLKHIMDDRGLSLQQVAKDIDYDVNAVEELYYDEMECYPRELVAKLCTYLGVTVADLFGLEGE</sequence>
<proteinExistence type="predicted"/>
<dbReference type="Pfam" id="PF13443">
    <property type="entry name" value="HTH_26"/>
    <property type="match status" value="1"/>
</dbReference>
<dbReference type="InterPro" id="IPR001387">
    <property type="entry name" value="Cro/C1-type_HTH"/>
</dbReference>
<evidence type="ECO:0000313" key="3">
    <source>
        <dbReference type="Proteomes" id="UP000184148"/>
    </source>
</evidence>
<dbReference type="Proteomes" id="UP000184148">
    <property type="component" value="Unassembled WGS sequence"/>
</dbReference>
<dbReference type="AlphaFoldDB" id="A0A1M4W8V5"/>
<dbReference type="SUPFAM" id="SSF47413">
    <property type="entry name" value="lambda repressor-like DNA-binding domains"/>
    <property type="match status" value="1"/>
</dbReference>
<protein>
    <submittedName>
        <fullName evidence="2">Putative transcriptional regulator</fullName>
    </submittedName>
</protein>
<dbReference type="STRING" id="1121429.SAMN02745133_01100"/>
<dbReference type="EMBL" id="FQUY01000006">
    <property type="protein sequence ID" value="SHE77656.1"/>
    <property type="molecule type" value="Genomic_DNA"/>
</dbReference>
<dbReference type="GO" id="GO:0003677">
    <property type="term" value="F:DNA binding"/>
    <property type="evidence" value="ECO:0007669"/>
    <property type="project" value="InterPro"/>
</dbReference>
<gene>
    <name evidence="2" type="ORF">SAMN02745133_01100</name>
</gene>